<sequence>MPSNKKNDAEWIQKKIAEANEISTQDQTNPVANSENTEQQETVEQEQEPELQNQDEEEEYSSEEDTQLSYEAKKISKIKYPL</sequence>
<dbReference type="EMBL" id="BK015540">
    <property type="protein sequence ID" value="DAE12000.1"/>
    <property type="molecule type" value="Genomic_DNA"/>
</dbReference>
<reference evidence="2" key="1">
    <citation type="journal article" date="2021" name="Proc. Natl. Acad. Sci. U.S.A.">
        <title>A Catalog of Tens of Thousands of Viruses from Human Metagenomes Reveals Hidden Associations with Chronic Diseases.</title>
        <authorList>
            <person name="Tisza M.J."/>
            <person name="Buck C.B."/>
        </authorList>
    </citation>
    <scope>NUCLEOTIDE SEQUENCE</scope>
    <source>
        <strain evidence="2">CtBtT5</strain>
    </source>
</reference>
<evidence type="ECO:0000313" key="2">
    <source>
        <dbReference type="EMBL" id="DAE12000.1"/>
    </source>
</evidence>
<protein>
    <submittedName>
        <fullName evidence="2">Uncharacterized protein</fullName>
    </submittedName>
</protein>
<feature type="compositionally biased region" description="Acidic residues" evidence="1">
    <location>
        <begin position="41"/>
        <end position="66"/>
    </location>
</feature>
<evidence type="ECO:0000256" key="1">
    <source>
        <dbReference type="SAM" id="MobiDB-lite"/>
    </source>
</evidence>
<organism evidence="2">
    <name type="scientific">Myoviridae sp. ctBtT5</name>
    <dbReference type="NCBI Taxonomy" id="2825048"/>
    <lineage>
        <taxon>Viruses</taxon>
        <taxon>Duplodnaviria</taxon>
        <taxon>Heunggongvirae</taxon>
        <taxon>Uroviricota</taxon>
        <taxon>Caudoviricetes</taxon>
    </lineage>
</organism>
<proteinExistence type="predicted"/>
<feature type="region of interest" description="Disordered" evidence="1">
    <location>
        <begin position="18"/>
        <end position="69"/>
    </location>
</feature>
<accession>A0A8S5PZ18</accession>
<feature type="compositionally biased region" description="Polar residues" evidence="1">
    <location>
        <begin position="21"/>
        <end position="34"/>
    </location>
</feature>
<name>A0A8S5PZ18_9CAUD</name>